<evidence type="ECO:0000313" key="14">
    <source>
        <dbReference type="Proteomes" id="UP000425960"/>
    </source>
</evidence>
<comment type="subcellular location">
    <subcellularLocation>
        <location evidence="9">Cytoplasm</location>
    </subcellularLocation>
</comment>
<keyword evidence="9" id="KW-0028">Amino-acid biosynthesis</keyword>
<dbReference type="Gene3D" id="3.40.50.1970">
    <property type="match status" value="1"/>
</dbReference>
<dbReference type="GO" id="GO:0046872">
    <property type="term" value="F:metal ion binding"/>
    <property type="evidence" value="ECO:0007669"/>
    <property type="project" value="UniProtKB-KW"/>
</dbReference>
<dbReference type="InterPro" id="IPR050071">
    <property type="entry name" value="Dehydroquinate_synthase"/>
</dbReference>
<reference evidence="13 14" key="1">
    <citation type="submission" date="2019-11" db="EMBL/GenBank/DDBJ databases">
        <title>Comparative genomics of hydrocarbon-degrading Desulfosarcina strains.</title>
        <authorList>
            <person name="Watanabe M."/>
            <person name="Kojima H."/>
            <person name="Fukui M."/>
        </authorList>
    </citation>
    <scope>NUCLEOTIDE SEQUENCE [LARGE SCALE GENOMIC DNA]</scope>
    <source>
        <strain evidence="13 14">28bB2T</strain>
    </source>
</reference>
<evidence type="ECO:0000256" key="7">
    <source>
        <dbReference type="ARBA" id="ARBA00023239"/>
    </source>
</evidence>
<dbReference type="GO" id="GO:0008652">
    <property type="term" value="P:amino acid biosynthetic process"/>
    <property type="evidence" value="ECO:0007669"/>
    <property type="project" value="UniProtKB-KW"/>
</dbReference>
<dbReference type="GO" id="GO:0005737">
    <property type="term" value="C:cytoplasm"/>
    <property type="evidence" value="ECO:0007669"/>
    <property type="project" value="UniProtKB-SubCell"/>
</dbReference>
<keyword evidence="5 9" id="KW-0862">Zinc</keyword>
<sequence length="344" mass="37184">MKTLLVNGAAGTSKILVGESIDNLKAYIDAAHTVVITDSTVDGLYRGRLPDCPVITIGQGERIKTLESVTEIYRQLVALEADRSTFILGVGGGIVCDIAGFVASTYMRGTRFGFVSTTLLSQVDASVGGKNGVNFSGYKNMVGTFNQPEFVICDMALLKSLPPREVLCGFAEIIKHGAIASAPMVEFIETHRDGALDLDSDIIAHLVYRSVEIKAGVVSRDEREHGERRKLNFGHTFGHALEKLTGIPHGEAVGIGMVLAAKLSVEKGFLPREDAARLEQLIDRFGLPVSPPVDLAAMLGAMKKDKKREGKRIHFVFLDAMGSARVEELDFDDLFHLASAARIA</sequence>
<comment type="pathway">
    <text evidence="9">Metabolic intermediate biosynthesis; chorismate biosynthesis; chorismate from D-erythrose 4-phosphate and phosphoenolpyruvate: step 2/7.</text>
</comment>
<evidence type="ECO:0000256" key="9">
    <source>
        <dbReference type="HAMAP-Rule" id="MF_00110"/>
    </source>
</evidence>
<evidence type="ECO:0000259" key="11">
    <source>
        <dbReference type="Pfam" id="PF01761"/>
    </source>
</evidence>
<evidence type="ECO:0000256" key="5">
    <source>
        <dbReference type="ARBA" id="ARBA00022833"/>
    </source>
</evidence>
<dbReference type="GO" id="GO:0009423">
    <property type="term" value="P:chorismate biosynthetic process"/>
    <property type="evidence" value="ECO:0007669"/>
    <property type="project" value="UniProtKB-UniRule"/>
</dbReference>
<dbReference type="Pfam" id="PF01761">
    <property type="entry name" value="DHQ_synthase"/>
    <property type="match status" value="1"/>
</dbReference>
<evidence type="ECO:0000256" key="4">
    <source>
        <dbReference type="ARBA" id="ARBA00022741"/>
    </source>
</evidence>
<protein>
    <recommendedName>
        <fullName evidence="9 10">3-dehydroquinate synthase</fullName>
        <shortName evidence="9">DHQS</shortName>
        <ecNumber evidence="9 10">4.2.3.4</ecNumber>
    </recommendedName>
</protein>
<keyword evidence="9" id="KW-0963">Cytoplasm</keyword>
<comment type="function">
    <text evidence="2 9">Catalyzes the conversion of 3-deoxy-D-arabino-heptulosonate 7-phosphate (DAHP) to dehydroquinate (DHQ).</text>
</comment>
<name>A0A5K7ZR50_9BACT</name>
<dbReference type="EC" id="4.2.3.4" evidence="9 10"/>
<feature type="binding site" evidence="9">
    <location>
        <begin position="117"/>
        <end position="118"/>
    </location>
    <ligand>
        <name>NAD(+)</name>
        <dbReference type="ChEBI" id="CHEBI:57540"/>
    </ligand>
</feature>
<feature type="binding site" evidence="9">
    <location>
        <position position="139"/>
    </location>
    <ligand>
        <name>NAD(+)</name>
        <dbReference type="ChEBI" id="CHEBI:57540"/>
    </ligand>
</feature>
<dbReference type="PANTHER" id="PTHR43622:SF1">
    <property type="entry name" value="3-DEHYDROQUINATE SYNTHASE"/>
    <property type="match status" value="1"/>
</dbReference>
<dbReference type="EMBL" id="AP021876">
    <property type="protein sequence ID" value="BBO80573.1"/>
    <property type="molecule type" value="Genomic_DNA"/>
</dbReference>
<comment type="catalytic activity">
    <reaction evidence="9">
        <text>7-phospho-2-dehydro-3-deoxy-D-arabino-heptonate = 3-dehydroquinate + phosphate</text>
        <dbReference type="Rhea" id="RHEA:21968"/>
        <dbReference type="ChEBI" id="CHEBI:32364"/>
        <dbReference type="ChEBI" id="CHEBI:43474"/>
        <dbReference type="ChEBI" id="CHEBI:58394"/>
        <dbReference type="EC" id="4.2.3.4"/>
    </reaction>
</comment>
<dbReference type="UniPathway" id="UPA00053">
    <property type="reaction ID" value="UER00085"/>
</dbReference>
<dbReference type="InterPro" id="IPR056179">
    <property type="entry name" value="DHQS_C"/>
</dbReference>
<dbReference type="Proteomes" id="UP000425960">
    <property type="component" value="Chromosome"/>
</dbReference>
<comment type="caution">
    <text evidence="9">Lacks conserved residue(s) required for the propagation of feature annotation.</text>
</comment>
<feature type="domain" description="3-dehydroquinate synthase N-terminal" evidence="11">
    <location>
        <begin position="55"/>
        <end position="166"/>
    </location>
</feature>
<dbReference type="GO" id="GO:0003856">
    <property type="term" value="F:3-dehydroquinate synthase activity"/>
    <property type="evidence" value="ECO:0007669"/>
    <property type="project" value="UniProtKB-UniRule"/>
</dbReference>
<comment type="similarity">
    <text evidence="9">Belongs to the sugar phosphate cyclases superfamily. Dehydroquinate synthase family.</text>
</comment>
<dbReference type="SUPFAM" id="SSF56796">
    <property type="entry name" value="Dehydroquinate synthase-like"/>
    <property type="match status" value="1"/>
</dbReference>
<dbReference type="Pfam" id="PF24621">
    <property type="entry name" value="DHQS_C"/>
    <property type="match status" value="1"/>
</dbReference>
<keyword evidence="6 9" id="KW-0520">NAD</keyword>
<feature type="domain" description="3-dehydroquinate synthase C-terminal" evidence="12">
    <location>
        <begin position="169"/>
        <end position="307"/>
    </location>
</feature>
<evidence type="ECO:0000256" key="3">
    <source>
        <dbReference type="ARBA" id="ARBA00022723"/>
    </source>
</evidence>
<proteinExistence type="inferred from homology"/>
<feature type="binding site" evidence="9">
    <location>
        <position position="130"/>
    </location>
    <ligand>
        <name>NAD(+)</name>
        <dbReference type="ChEBI" id="CHEBI:57540"/>
    </ligand>
</feature>
<evidence type="ECO:0000256" key="10">
    <source>
        <dbReference type="NCBIfam" id="TIGR01357"/>
    </source>
</evidence>
<evidence type="ECO:0000256" key="2">
    <source>
        <dbReference type="ARBA" id="ARBA00003485"/>
    </source>
</evidence>
<evidence type="ECO:0000256" key="8">
    <source>
        <dbReference type="ARBA" id="ARBA00023285"/>
    </source>
</evidence>
<accession>A0A5K7ZR50</accession>
<feature type="binding site" evidence="9">
    <location>
        <position position="249"/>
    </location>
    <ligand>
        <name>Zn(2+)</name>
        <dbReference type="ChEBI" id="CHEBI:29105"/>
    </ligand>
</feature>
<keyword evidence="3 9" id="KW-0479">Metal-binding</keyword>
<feature type="binding site" evidence="9">
    <location>
        <position position="235"/>
    </location>
    <ligand>
        <name>Zn(2+)</name>
        <dbReference type="ChEBI" id="CHEBI:29105"/>
    </ligand>
</feature>
<keyword evidence="9" id="KW-0057">Aromatic amino acid biosynthesis</keyword>
<gene>
    <name evidence="9 13" type="primary">aroB</name>
    <name evidence="13" type="ORF">DSCO28_11390</name>
</gene>
<evidence type="ECO:0000259" key="12">
    <source>
        <dbReference type="Pfam" id="PF24621"/>
    </source>
</evidence>
<dbReference type="PANTHER" id="PTHR43622">
    <property type="entry name" value="3-DEHYDROQUINATE SYNTHASE"/>
    <property type="match status" value="1"/>
</dbReference>
<keyword evidence="7 9" id="KW-0456">Lyase</keyword>
<dbReference type="KEGG" id="dov:DSCO28_11390"/>
<dbReference type="Gene3D" id="1.20.1090.10">
    <property type="entry name" value="Dehydroquinate synthase-like - alpha domain"/>
    <property type="match status" value="1"/>
</dbReference>
<dbReference type="InterPro" id="IPR016037">
    <property type="entry name" value="DHQ_synth_AroB"/>
</dbReference>
<dbReference type="InterPro" id="IPR030963">
    <property type="entry name" value="DHQ_synth_fam"/>
</dbReference>
<comment type="cofactor">
    <cofactor evidence="1 9">
        <name>NAD(+)</name>
        <dbReference type="ChEBI" id="CHEBI:57540"/>
    </cofactor>
</comment>
<evidence type="ECO:0000313" key="13">
    <source>
        <dbReference type="EMBL" id="BBO80573.1"/>
    </source>
</evidence>
<dbReference type="HAMAP" id="MF_00110">
    <property type="entry name" value="DHQ_synthase"/>
    <property type="match status" value="1"/>
</dbReference>
<dbReference type="RefSeq" id="WP_155321487.1">
    <property type="nucleotide sequence ID" value="NZ_AP021876.1"/>
</dbReference>
<comment type="cofactor">
    <cofactor evidence="9">
        <name>Co(2+)</name>
        <dbReference type="ChEBI" id="CHEBI:48828"/>
    </cofactor>
    <cofactor evidence="9">
        <name>Zn(2+)</name>
        <dbReference type="ChEBI" id="CHEBI:29105"/>
    </cofactor>
    <text evidence="9">Binds 1 divalent metal cation per subunit. Can use either Co(2+) or Zn(2+).</text>
</comment>
<keyword evidence="4 9" id="KW-0547">Nucleotide-binding</keyword>
<dbReference type="CDD" id="cd08195">
    <property type="entry name" value="DHQS"/>
    <property type="match status" value="1"/>
</dbReference>
<dbReference type="InterPro" id="IPR030960">
    <property type="entry name" value="DHQS/DOIS_N"/>
</dbReference>
<evidence type="ECO:0000256" key="6">
    <source>
        <dbReference type="ARBA" id="ARBA00023027"/>
    </source>
</evidence>
<dbReference type="PIRSF" id="PIRSF001455">
    <property type="entry name" value="DHQ_synth"/>
    <property type="match status" value="1"/>
</dbReference>
<dbReference type="GO" id="GO:0000166">
    <property type="term" value="F:nucleotide binding"/>
    <property type="evidence" value="ECO:0007669"/>
    <property type="project" value="UniProtKB-KW"/>
</dbReference>
<dbReference type="GO" id="GO:0009073">
    <property type="term" value="P:aromatic amino acid family biosynthetic process"/>
    <property type="evidence" value="ECO:0007669"/>
    <property type="project" value="UniProtKB-KW"/>
</dbReference>
<organism evidence="13 14">
    <name type="scientific">Desulfosarcina ovata subsp. sediminis</name>
    <dbReference type="NCBI Taxonomy" id="885957"/>
    <lineage>
        <taxon>Bacteria</taxon>
        <taxon>Pseudomonadati</taxon>
        <taxon>Thermodesulfobacteriota</taxon>
        <taxon>Desulfobacteria</taxon>
        <taxon>Desulfobacterales</taxon>
        <taxon>Desulfosarcinaceae</taxon>
        <taxon>Desulfosarcina</taxon>
    </lineage>
</organism>
<feature type="binding site" evidence="9">
    <location>
        <position position="172"/>
    </location>
    <ligand>
        <name>Zn(2+)</name>
        <dbReference type="ChEBI" id="CHEBI:29105"/>
    </ligand>
</feature>
<dbReference type="AlphaFoldDB" id="A0A5K7ZR50"/>
<keyword evidence="8 9" id="KW-0170">Cobalt</keyword>
<dbReference type="NCBIfam" id="TIGR01357">
    <property type="entry name" value="aroB"/>
    <property type="match status" value="1"/>
</dbReference>
<evidence type="ECO:0000256" key="1">
    <source>
        <dbReference type="ARBA" id="ARBA00001911"/>
    </source>
</evidence>